<dbReference type="Gramene" id="KQL08182">
    <property type="protein sequence ID" value="KQL08182"/>
    <property type="gene ID" value="SETIT_005628mg"/>
</dbReference>
<reference evidence="1" key="2">
    <citation type="submission" date="2018-08" db="UniProtKB">
        <authorList>
            <consortium name="EnsemblPlants"/>
        </authorList>
    </citation>
    <scope>IDENTIFICATION</scope>
    <source>
        <strain evidence="1">Yugu1</strain>
    </source>
</reference>
<name>K3XUM1_SETIT</name>
<sequence>MNFINPMVKPFILDSPLSVTWEKKKREFLTLCRCLIFQIL</sequence>
<proteinExistence type="predicted"/>
<keyword evidence="2" id="KW-1185">Reference proteome</keyword>
<organism evidence="1 2">
    <name type="scientific">Setaria italica</name>
    <name type="common">Foxtail millet</name>
    <name type="synonym">Panicum italicum</name>
    <dbReference type="NCBI Taxonomy" id="4555"/>
    <lineage>
        <taxon>Eukaryota</taxon>
        <taxon>Viridiplantae</taxon>
        <taxon>Streptophyta</taxon>
        <taxon>Embryophyta</taxon>
        <taxon>Tracheophyta</taxon>
        <taxon>Spermatophyta</taxon>
        <taxon>Magnoliopsida</taxon>
        <taxon>Liliopsida</taxon>
        <taxon>Poales</taxon>
        <taxon>Poaceae</taxon>
        <taxon>PACMAD clade</taxon>
        <taxon>Panicoideae</taxon>
        <taxon>Panicodae</taxon>
        <taxon>Paniceae</taxon>
        <taxon>Cenchrinae</taxon>
        <taxon>Setaria</taxon>
    </lineage>
</organism>
<dbReference type="InParanoid" id="K3XUM1"/>
<evidence type="ECO:0000313" key="2">
    <source>
        <dbReference type="Proteomes" id="UP000004995"/>
    </source>
</evidence>
<reference evidence="2" key="1">
    <citation type="journal article" date="2012" name="Nat. Biotechnol.">
        <title>Reference genome sequence of the model plant Setaria.</title>
        <authorList>
            <person name="Bennetzen J.L."/>
            <person name="Schmutz J."/>
            <person name="Wang H."/>
            <person name="Percifield R."/>
            <person name="Hawkins J."/>
            <person name="Pontaroli A.C."/>
            <person name="Estep M."/>
            <person name="Feng L."/>
            <person name="Vaughn J.N."/>
            <person name="Grimwood J."/>
            <person name="Jenkins J."/>
            <person name="Barry K."/>
            <person name="Lindquist E."/>
            <person name="Hellsten U."/>
            <person name="Deshpande S."/>
            <person name="Wang X."/>
            <person name="Wu X."/>
            <person name="Mitros T."/>
            <person name="Triplett J."/>
            <person name="Yang X."/>
            <person name="Ye C.Y."/>
            <person name="Mauro-Herrera M."/>
            <person name="Wang L."/>
            <person name="Li P."/>
            <person name="Sharma M."/>
            <person name="Sharma R."/>
            <person name="Ronald P.C."/>
            <person name="Panaud O."/>
            <person name="Kellogg E.A."/>
            <person name="Brutnell T.P."/>
            <person name="Doust A.N."/>
            <person name="Tuskan G.A."/>
            <person name="Rokhsar D."/>
            <person name="Devos K.M."/>
        </authorList>
    </citation>
    <scope>NUCLEOTIDE SEQUENCE [LARGE SCALE GENOMIC DNA]</scope>
    <source>
        <strain evidence="2">cv. Yugu1</strain>
    </source>
</reference>
<dbReference type="AlphaFoldDB" id="K3XUM1"/>
<evidence type="ECO:0000313" key="1">
    <source>
        <dbReference type="EnsemblPlants" id="KQL08182"/>
    </source>
</evidence>
<dbReference type="Proteomes" id="UP000004995">
    <property type="component" value="Unassembled WGS sequence"/>
</dbReference>
<protein>
    <submittedName>
        <fullName evidence="1">Uncharacterized protein</fullName>
    </submittedName>
</protein>
<accession>K3XUM1</accession>
<dbReference type="EnsemblPlants" id="KQL08182">
    <property type="protein sequence ID" value="KQL08182"/>
    <property type="gene ID" value="SETIT_005628mg"/>
</dbReference>
<dbReference type="HOGENOM" id="CLU_3300331_0_0_1"/>
<dbReference type="EMBL" id="AGNK02003421">
    <property type="status" value="NOT_ANNOTATED_CDS"/>
    <property type="molecule type" value="Genomic_DNA"/>
</dbReference>